<evidence type="ECO:0000313" key="1">
    <source>
        <dbReference type="EMBL" id="SFS07812.1"/>
    </source>
</evidence>
<evidence type="ECO:0000313" key="2">
    <source>
        <dbReference type="Proteomes" id="UP000199659"/>
    </source>
</evidence>
<reference evidence="1 2" key="1">
    <citation type="submission" date="2016-10" db="EMBL/GenBank/DDBJ databases">
        <authorList>
            <person name="de Groot N.N."/>
        </authorList>
    </citation>
    <scope>NUCLEOTIDE SEQUENCE [LARGE SCALE GENOMIC DNA]</scope>
    <source>
        <strain evidence="1 2">743A</strain>
    </source>
</reference>
<accession>A0A1I6LX00</accession>
<name>A0A1I6LX00_9FIRM</name>
<dbReference type="Proteomes" id="UP000199659">
    <property type="component" value="Unassembled WGS sequence"/>
</dbReference>
<dbReference type="RefSeq" id="WP_092564189.1">
    <property type="nucleotide sequence ID" value="NZ_FOYZ01000023.1"/>
</dbReference>
<keyword evidence="2" id="KW-1185">Reference proteome</keyword>
<dbReference type="OrthoDB" id="2068428at2"/>
<sequence length="298" mass="35395">MQKIKNKVFEKWLEKKLSKLEVLFLIVIARYQDNTGLVRGVYYKDICKELGLLTGKRRAYSSYYLILDALEQKGLIEVERGFKDRNIRICENDFTDGNYHEGYISVRHGLFYSQDFGRLKANEMLLCMEFLKNCESSQNDGRKMDMHIGVKTLFDKYTKKLQVTERVIRGYLTNLKTFFSIYIRDRMYWIEMLKHTGKKLPENKEDYQYRKNVAKSILRKNRMKETPEQLEMIMQLMKQHGKRLRDDVADAVAISVQKSLQYVNDKVINPYKWDRTLRPKLLQKIIKGNGEVPLPSFL</sequence>
<gene>
    <name evidence="1" type="ORF">SAMN05661086_03619</name>
</gene>
<organism evidence="1 2">
    <name type="scientific">Anaeromicropila populeti</name>
    <dbReference type="NCBI Taxonomy" id="37658"/>
    <lineage>
        <taxon>Bacteria</taxon>
        <taxon>Bacillati</taxon>
        <taxon>Bacillota</taxon>
        <taxon>Clostridia</taxon>
        <taxon>Lachnospirales</taxon>
        <taxon>Lachnospiraceae</taxon>
        <taxon>Anaeromicropila</taxon>
    </lineage>
</organism>
<dbReference type="EMBL" id="FOYZ01000023">
    <property type="protein sequence ID" value="SFS07812.1"/>
    <property type="molecule type" value="Genomic_DNA"/>
</dbReference>
<dbReference type="AlphaFoldDB" id="A0A1I6LX00"/>
<proteinExistence type="predicted"/>
<protein>
    <submittedName>
        <fullName evidence="1">Uncharacterized protein</fullName>
    </submittedName>
</protein>